<feature type="domain" description="HTH lacI-type" evidence="4">
    <location>
        <begin position="3"/>
        <end position="57"/>
    </location>
</feature>
<accession>A0AA45WWW7</accession>
<keyword evidence="2" id="KW-0238">DNA-binding</keyword>
<dbReference type="Gene3D" id="1.10.260.40">
    <property type="entry name" value="lambda repressor-like DNA-binding domains"/>
    <property type="match status" value="1"/>
</dbReference>
<comment type="caution">
    <text evidence="5">The sequence shown here is derived from an EMBL/GenBank/DDBJ whole genome shotgun (WGS) entry which is preliminary data.</text>
</comment>
<dbReference type="PRINTS" id="PR00036">
    <property type="entry name" value="HTHLACI"/>
</dbReference>
<dbReference type="PANTHER" id="PTHR30146">
    <property type="entry name" value="LACI-RELATED TRANSCRIPTIONAL REPRESSOR"/>
    <property type="match status" value="1"/>
</dbReference>
<gene>
    <name evidence="5" type="ORF">SAMN06296020_10996</name>
</gene>
<dbReference type="SMART" id="SM00354">
    <property type="entry name" value="HTH_LACI"/>
    <property type="match status" value="1"/>
</dbReference>
<dbReference type="InterPro" id="IPR010982">
    <property type="entry name" value="Lambda_DNA-bd_dom_sf"/>
</dbReference>
<evidence type="ECO:0000259" key="4">
    <source>
        <dbReference type="PROSITE" id="PS50932"/>
    </source>
</evidence>
<dbReference type="CDD" id="cd01392">
    <property type="entry name" value="HTH_LacI"/>
    <property type="match status" value="1"/>
</dbReference>
<dbReference type="GO" id="GO:0003700">
    <property type="term" value="F:DNA-binding transcription factor activity"/>
    <property type="evidence" value="ECO:0007669"/>
    <property type="project" value="TreeGrafter"/>
</dbReference>
<dbReference type="CDD" id="cd06267">
    <property type="entry name" value="PBP1_LacI_sugar_binding-like"/>
    <property type="match status" value="1"/>
</dbReference>
<dbReference type="Pfam" id="PF13377">
    <property type="entry name" value="Peripla_BP_3"/>
    <property type="match status" value="1"/>
</dbReference>
<evidence type="ECO:0000256" key="3">
    <source>
        <dbReference type="ARBA" id="ARBA00023163"/>
    </source>
</evidence>
<sequence length="345" mass="38047">MKVTIKDIAKRAGVSHPTVSRCLNNSPLVSEETRKRVRQIAAEMHYVPNQNARGLCSNRTDTIGVIVPFCQVSETSLFLDELLQQIRVMLGKNQMDCIVAYDGSRQEQENHALRLVRQGKVDGLLIASSTMSRETVTALEEEGVPSIFYHLVPAWAEEETSTLWVHHDNYRGGFLAGEYLASLGHRRLACVTVAHYAGEKEFTDRLAGFQAGLQIHGSSVAKSHVLTLKELTWEAGKQLAGKVAGLLKETSGVFFHADQAALGFIKGLQEQGLVIPRDYSVMGYDDIREGFMTSPELTTIHQPREAISTLAASMLMERLKGGKLQASQQTLNPTLVVRKSCCTHG</sequence>
<evidence type="ECO:0000256" key="2">
    <source>
        <dbReference type="ARBA" id="ARBA00023125"/>
    </source>
</evidence>
<dbReference type="RefSeq" id="WP_283409749.1">
    <property type="nucleotide sequence ID" value="NZ_FXUF01000009.1"/>
</dbReference>
<keyword evidence="1" id="KW-0805">Transcription regulation</keyword>
<keyword evidence="3" id="KW-0804">Transcription</keyword>
<dbReference type="SUPFAM" id="SSF53822">
    <property type="entry name" value="Periplasmic binding protein-like I"/>
    <property type="match status" value="1"/>
</dbReference>
<dbReference type="PROSITE" id="PS50932">
    <property type="entry name" value="HTH_LACI_2"/>
    <property type="match status" value="1"/>
</dbReference>
<name>A0AA45WWW7_9CLOT</name>
<keyword evidence="6" id="KW-1185">Reference proteome</keyword>
<dbReference type="AlphaFoldDB" id="A0AA45WWW7"/>
<protein>
    <submittedName>
        <fullName evidence="5">Transcriptional regulator, LacI family</fullName>
    </submittedName>
</protein>
<evidence type="ECO:0000313" key="5">
    <source>
        <dbReference type="EMBL" id="SMP61792.1"/>
    </source>
</evidence>
<dbReference type="PANTHER" id="PTHR30146:SF120">
    <property type="entry name" value="ALANINE RACEMASE"/>
    <property type="match status" value="1"/>
</dbReference>
<dbReference type="Proteomes" id="UP001158066">
    <property type="component" value="Unassembled WGS sequence"/>
</dbReference>
<dbReference type="Gene3D" id="3.40.50.2300">
    <property type="match status" value="2"/>
</dbReference>
<reference evidence="5" key="1">
    <citation type="submission" date="2017-05" db="EMBL/GenBank/DDBJ databases">
        <authorList>
            <person name="Varghese N."/>
            <person name="Submissions S."/>
        </authorList>
    </citation>
    <scope>NUCLEOTIDE SEQUENCE</scope>
    <source>
        <strain evidence="5">Su22</strain>
    </source>
</reference>
<proteinExistence type="predicted"/>
<organism evidence="5 6">
    <name type="scientific">Anoxynatronum buryatiense</name>
    <dbReference type="NCBI Taxonomy" id="489973"/>
    <lineage>
        <taxon>Bacteria</taxon>
        <taxon>Bacillati</taxon>
        <taxon>Bacillota</taxon>
        <taxon>Clostridia</taxon>
        <taxon>Eubacteriales</taxon>
        <taxon>Clostridiaceae</taxon>
        <taxon>Anoxynatronum</taxon>
    </lineage>
</organism>
<evidence type="ECO:0000256" key="1">
    <source>
        <dbReference type="ARBA" id="ARBA00023015"/>
    </source>
</evidence>
<dbReference type="InterPro" id="IPR028082">
    <property type="entry name" value="Peripla_BP_I"/>
</dbReference>
<dbReference type="InterPro" id="IPR000843">
    <property type="entry name" value="HTH_LacI"/>
</dbReference>
<evidence type="ECO:0000313" key="6">
    <source>
        <dbReference type="Proteomes" id="UP001158066"/>
    </source>
</evidence>
<dbReference type="InterPro" id="IPR046335">
    <property type="entry name" value="LacI/GalR-like_sensor"/>
</dbReference>
<dbReference type="GO" id="GO:0000976">
    <property type="term" value="F:transcription cis-regulatory region binding"/>
    <property type="evidence" value="ECO:0007669"/>
    <property type="project" value="TreeGrafter"/>
</dbReference>
<dbReference type="EMBL" id="FXUF01000009">
    <property type="protein sequence ID" value="SMP61792.1"/>
    <property type="molecule type" value="Genomic_DNA"/>
</dbReference>
<dbReference type="Pfam" id="PF00356">
    <property type="entry name" value="LacI"/>
    <property type="match status" value="1"/>
</dbReference>
<dbReference type="SUPFAM" id="SSF47413">
    <property type="entry name" value="lambda repressor-like DNA-binding domains"/>
    <property type="match status" value="1"/>
</dbReference>